<keyword evidence="7 8" id="KW-0472">Membrane</keyword>
<evidence type="ECO:0000259" key="9">
    <source>
        <dbReference type="PROSITE" id="PS50928"/>
    </source>
</evidence>
<keyword evidence="11" id="KW-1185">Reference proteome</keyword>
<feature type="transmembrane region" description="Helical" evidence="8">
    <location>
        <begin position="95"/>
        <end position="119"/>
    </location>
</feature>
<evidence type="ECO:0000256" key="6">
    <source>
        <dbReference type="ARBA" id="ARBA00022989"/>
    </source>
</evidence>
<dbReference type="Proteomes" id="UP000281431">
    <property type="component" value="Unassembled WGS sequence"/>
</dbReference>
<evidence type="ECO:0000256" key="8">
    <source>
        <dbReference type="SAM" id="Phobius"/>
    </source>
</evidence>
<keyword evidence="5 8" id="KW-0812">Transmembrane</keyword>
<feature type="domain" description="ABC transmembrane type-1" evidence="9">
    <location>
        <begin position="59"/>
        <end position="264"/>
    </location>
</feature>
<dbReference type="CDD" id="cd06261">
    <property type="entry name" value="TM_PBP2"/>
    <property type="match status" value="1"/>
</dbReference>
<dbReference type="EMBL" id="REFZ01000002">
    <property type="protein sequence ID" value="RQH02463.1"/>
    <property type="molecule type" value="Genomic_DNA"/>
</dbReference>
<sequence length="282" mass="31003">MGYIFILPGLLLVSFLFVGMFILGFYSFLTHDPFEFIIYEFTLENWERLLGTTGYYNIFVRTIFMALLITAISVVLALPYAYLTIRVRSSLVRKLLLVSLFVPFFTGVIVRAYGWLIILGRNGLVNSFLGLFGIEPVRFIGTQLGVVIGLLQIMIPFAIIMIAPAIQNIDRSLERAASNLGANRVSTFRHIIIPLSLPGIAGATIVVFTITSATYAIPALIGGGQVDFVANLIYRTLFDIANWPLAATFSITLVLVSSIVVLFVFQVIGTGTLGVDTGENDE</sequence>
<dbReference type="PROSITE" id="PS50928">
    <property type="entry name" value="ABC_TM1"/>
    <property type="match status" value="1"/>
</dbReference>
<dbReference type="SUPFAM" id="SSF161098">
    <property type="entry name" value="MetI-like"/>
    <property type="match status" value="1"/>
</dbReference>
<dbReference type="GO" id="GO:0055085">
    <property type="term" value="P:transmembrane transport"/>
    <property type="evidence" value="ECO:0007669"/>
    <property type="project" value="InterPro"/>
</dbReference>
<dbReference type="PANTHER" id="PTHR42929:SF1">
    <property type="entry name" value="INNER MEMBRANE ABC TRANSPORTER PERMEASE PROTEIN YDCU-RELATED"/>
    <property type="match status" value="1"/>
</dbReference>
<protein>
    <submittedName>
        <fullName evidence="10">ABC transporter permease</fullName>
    </submittedName>
</protein>
<evidence type="ECO:0000256" key="1">
    <source>
        <dbReference type="ARBA" id="ARBA00004651"/>
    </source>
</evidence>
<dbReference type="AlphaFoldDB" id="A0A3N6NR75"/>
<evidence type="ECO:0000256" key="2">
    <source>
        <dbReference type="ARBA" id="ARBA00007069"/>
    </source>
</evidence>
<feature type="transmembrane region" description="Helical" evidence="8">
    <location>
        <begin position="139"/>
        <end position="166"/>
    </location>
</feature>
<organism evidence="10 11">
    <name type="scientific">Natrarchaeobius chitinivorans</name>
    <dbReference type="NCBI Taxonomy" id="1679083"/>
    <lineage>
        <taxon>Archaea</taxon>
        <taxon>Methanobacteriati</taxon>
        <taxon>Methanobacteriota</taxon>
        <taxon>Stenosarchaea group</taxon>
        <taxon>Halobacteria</taxon>
        <taxon>Halobacteriales</taxon>
        <taxon>Natrialbaceae</taxon>
        <taxon>Natrarchaeobius</taxon>
    </lineage>
</organism>
<dbReference type="GO" id="GO:0005886">
    <property type="term" value="C:plasma membrane"/>
    <property type="evidence" value="ECO:0007669"/>
    <property type="project" value="UniProtKB-SubCell"/>
</dbReference>
<feature type="transmembrane region" description="Helical" evidence="8">
    <location>
        <begin position="58"/>
        <end position="83"/>
    </location>
</feature>
<keyword evidence="4" id="KW-1003">Cell membrane</keyword>
<evidence type="ECO:0000313" key="11">
    <source>
        <dbReference type="Proteomes" id="UP000281431"/>
    </source>
</evidence>
<feature type="transmembrane region" description="Helical" evidence="8">
    <location>
        <begin position="7"/>
        <end position="29"/>
    </location>
</feature>
<keyword evidence="6 8" id="KW-1133">Transmembrane helix</keyword>
<feature type="transmembrane region" description="Helical" evidence="8">
    <location>
        <begin position="246"/>
        <end position="268"/>
    </location>
</feature>
<evidence type="ECO:0000256" key="5">
    <source>
        <dbReference type="ARBA" id="ARBA00022692"/>
    </source>
</evidence>
<dbReference type="InterPro" id="IPR035906">
    <property type="entry name" value="MetI-like_sf"/>
</dbReference>
<gene>
    <name evidence="10" type="ORF">EA472_03945</name>
</gene>
<feature type="transmembrane region" description="Helical" evidence="8">
    <location>
        <begin position="187"/>
        <end position="210"/>
    </location>
</feature>
<evidence type="ECO:0000256" key="7">
    <source>
        <dbReference type="ARBA" id="ARBA00023136"/>
    </source>
</evidence>
<dbReference type="PANTHER" id="PTHR42929">
    <property type="entry name" value="INNER MEMBRANE ABC TRANSPORTER PERMEASE PROTEIN YDCU-RELATED-RELATED"/>
    <property type="match status" value="1"/>
</dbReference>
<comment type="subcellular location">
    <subcellularLocation>
        <location evidence="1">Cell membrane</location>
        <topology evidence="1">Multi-pass membrane protein</topology>
    </subcellularLocation>
</comment>
<accession>A0A3N6NR75</accession>
<dbReference type="InterPro" id="IPR000515">
    <property type="entry name" value="MetI-like"/>
</dbReference>
<dbReference type="Gene3D" id="1.10.3720.10">
    <property type="entry name" value="MetI-like"/>
    <property type="match status" value="1"/>
</dbReference>
<proteinExistence type="inferred from homology"/>
<evidence type="ECO:0000256" key="3">
    <source>
        <dbReference type="ARBA" id="ARBA00022448"/>
    </source>
</evidence>
<reference evidence="10 11" key="1">
    <citation type="submission" date="2018-10" db="EMBL/GenBank/DDBJ databases">
        <title>Natrarchaeobius chitinivorans gen. nov., sp. nov., and Natrarchaeobius haloalkaliphilus sp. nov., alkaliphilic, chitin-utilizing haloarchaea from hypersaline alkaline lakes.</title>
        <authorList>
            <person name="Sorokin D.Y."/>
            <person name="Elcheninov A.G."/>
            <person name="Kostrikina N.A."/>
            <person name="Bale N.J."/>
            <person name="Sinninghe Damste J.S."/>
            <person name="Khijniak T.V."/>
            <person name="Kublanov I.V."/>
            <person name="Toshchakov S.V."/>
        </authorList>
    </citation>
    <scope>NUCLEOTIDE SEQUENCE [LARGE SCALE GENOMIC DNA]</scope>
    <source>
        <strain evidence="10 11">AArcht7</strain>
    </source>
</reference>
<name>A0A3N6NR75_NATCH</name>
<evidence type="ECO:0000256" key="4">
    <source>
        <dbReference type="ARBA" id="ARBA00022475"/>
    </source>
</evidence>
<keyword evidence="3" id="KW-0813">Transport</keyword>
<comment type="caution">
    <text evidence="10">The sequence shown here is derived from an EMBL/GenBank/DDBJ whole genome shotgun (WGS) entry which is preliminary data.</text>
</comment>
<comment type="similarity">
    <text evidence="2">Belongs to the binding-protein-dependent transport system permease family. CysTW subfamily.</text>
</comment>
<evidence type="ECO:0000313" key="10">
    <source>
        <dbReference type="EMBL" id="RQH02463.1"/>
    </source>
</evidence>